<dbReference type="OrthoDB" id="550309at2759"/>
<dbReference type="AlphaFoldDB" id="A0A9D5CAV4"/>
<dbReference type="PANTHER" id="PTHR47210:SF1">
    <property type="entry name" value="MEDIATOR OF RNA POLYMERASE II TRANSCRIPTION SUBUNIT 26C-RELATED"/>
    <property type="match status" value="1"/>
</dbReference>
<feature type="region of interest" description="Disordered" evidence="1">
    <location>
        <begin position="66"/>
        <end position="119"/>
    </location>
</feature>
<dbReference type="PANTHER" id="PTHR47210">
    <property type="entry name" value="MEDIATOR OF RNA POLYMERASE II TRANSCRIPTION SUBUNIT 26C-RELATED"/>
    <property type="match status" value="1"/>
</dbReference>
<dbReference type="EMBL" id="JAGGNH010000006">
    <property type="protein sequence ID" value="KAJ0969599.1"/>
    <property type="molecule type" value="Genomic_DNA"/>
</dbReference>
<feature type="region of interest" description="Disordered" evidence="1">
    <location>
        <begin position="319"/>
        <end position="341"/>
    </location>
</feature>
<reference evidence="2" key="1">
    <citation type="submission" date="2021-03" db="EMBL/GenBank/DDBJ databases">
        <authorList>
            <person name="Li Z."/>
            <person name="Yang C."/>
        </authorList>
    </citation>
    <scope>NUCLEOTIDE SEQUENCE</scope>
    <source>
        <strain evidence="2">Dzin_1.0</strain>
        <tissue evidence="2">Leaf</tissue>
    </source>
</reference>
<comment type="caution">
    <text evidence="2">The sequence shown here is derived from an EMBL/GenBank/DDBJ whole genome shotgun (WGS) entry which is preliminary data.</text>
</comment>
<protein>
    <submittedName>
        <fullName evidence="2">Uncharacterized protein</fullName>
    </submittedName>
</protein>
<accession>A0A9D5CAV4</accession>
<sequence length="341" mass="38556">MDPEEVRVVLTSYGVDLWALIDAAIAVAARDHAGELRARRDAIVKRLYSPEPTQCRSCAAPEDLGHEWSEAKETSSPEAKLSASPSTPRSDPKDDDDDEGEQHRDQDQEDHRMNPDLPIDAEQRRILAIKERIEDPDQPEEVLVNRLQKLADMEITFKALKKETGQYREARERATQTFVRRSPPISEAAREEVEGSGGRLGEVEFRWCFSRADPYSPQQLSGKMNQNGHQVVDFGYSPNPHNGGLGLEMESRGKNIPQREAPPKPSPPPPPPKVIKDEKEKDGLIDPERLASARKRLHENYQEAQNAKKQRTIQVMDINEIPKPKNSFFPRNKGGSQGKHW</sequence>
<dbReference type="InterPro" id="IPR044790">
    <property type="entry name" value="MD26C-like"/>
</dbReference>
<keyword evidence="3" id="KW-1185">Reference proteome</keyword>
<dbReference type="Proteomes" id="UP001085076">
    <property type="component" value="Miscellaneous, Linkage group lg06"/>
</dbReference>
<organism evidence="2 3">
    <name type="scientific">Dioscorea zingiberensis</name>
    <dbReference type="NCBI Taxonomy" id="325984"/>
    <lineage>
        <taxon>Eukaryota</taxon>
        <taxon>Viridiplantae</taxon>
        <taxon>Streptophyta</taxon>
        <taxon>Embryophyta</taxon>
        <taxon>Tracheophyta</taxon>
        <taxon>Spermatophyta</taxon>
        <taxon>Magnoliopsida</taxon>
        <taxon>Liliopsida</taxon>
        <taxon>Dioscoreales</taxon>
        <taxon>Dioscoreaceae</taxon>
        <taxon>Dioscorea</taxon>
    </lineage>
</organism>
<evidence type="ECO:0000256" key="1">
    <source>
        <dbReference type="SAM" id="MobiDB-lite"/>
    </source>
</evidence>
<reference evidence="2" key="2">
    <citation type="journal article" date="2022" name="Hortic Res">
        <title>The genome of Dioscorea zingiberensis sheds light on the biosynthesis, origin and evolution of the medicinally important diosgenin saponins.</title>
        <authorList>
            <person name="Li Y."/>
            <person name="Tan C."/>
            <person name="Li Z."/>
            <person name="Guo J."/>
            <person name="Li S."/>
            <person name="Chen X."/>
            <person name="Wang C."/>
            <person name="Dai X."/>
            <person name="Yang H."/>
            <person name="Song W."/>
            <person name="Hou L."/>
            <person name="Xu J."/>
            <person name="Tong Z."/>
            <person name="Xu A."/>
            <person name="Yuan X."/>
            <person name="Wang W."/>
            <person name="Yang Q."/>
            <person name="Chen L."/>
            <person name="Sun Z."/>
            <person name="Wang K."/>
            <person name="Pan B."/>
            <person name="Chen J."/>
            <person name="Bao Y."/>
            <person name="Liu F."/>
            <person name="Qi X."/>
            <person name="Gang D.R."/>
            <person name="Wen J."/>
            <person name="Li J."/>
        </authorList>
    </citation>
    <scope>NUCLEOTIDE SEQUENCE</scope>
    <source>
        <strain evidence="2">Dzin_1.0</strain>
    </source>
</reference>
<evidence type="ECO:0000313" key="3">
    <source>
        <dbReference type="Proteomes" id="UP001085076"/>
    </source>
</evidence>
<feature type="region of interest" description="Disordered" evidence="1">
    <location>
        <begin position="168"/>
        <end position="195"/>
    </location>
</feature>
<feature type="compositionally biased region" description="Basic and acidic residues" evidence="1">
    <location>
        <begin position="66"/>
        <end position="75"/>
    </location>
</feature>
<name>A0A9D5CAV4_9LILI</name>
<feature type="compositionally biased region" description="Basic and acidic residues" evidence="1">
    <location>
        <begin position="274"/>
        <end position="291"/>
    </location>
</feature>
<feature type="compositionally biased region" description="Basic and acidic residues" evidence="1">
    <location>
        <begin position="101"/>
        <end position="114"/>
    </location>
</feature>
<gene>
    <name evidence="2" type="ORF">J5N97_022476</name>
</gene>
<evidence type="ECO:0000313" key="2">
    <source>
        <dbReference type="EMBL" id="KAJ0969599.1"/>
    </source>
</evidence>
<feature type="compositionally biased region" description="Pro residues" evidence="1">
    <location>
        <begin position="263"/>
        <end position="273"/>
    </location>
</feature>
<feature type="region of interest" description="Disordered" evidence="1">
    <location>
        <begin position="222"/>
        <end position="292"/>
    </location>
</feature>
<proteinExistence type="predicted"/>